<evidence type="ECO:0008006" key="3">
    <source>
        <dbReference type="Google" id="ProtNLM"/>
    </source>
</evidence>
<organism evidence="1 2">
    <name type="scientific">Lactobacillus helveticus</name>
    <name type="common">Lactobacillus suntoryeus</name>
    <dbReference type="NCBI Taxonomy" id="1587"/>
    <lineage>
        <taxon>Bacteria</taxon>
        <taxon>Bacillati</taxon>
        <taxon>Bacillota</taxon>
        <taxon>Bacilli</taxon>
        <taxon>Lactobacillales</taxon>
        <taxon>Lactobacillaceae</taxon>
        <taxon>Lactobacillus</taxon>
    </lineage>
</organism>
<dbReference type="GeneID" id="99757307"/>
<dbReference type="InterPro" id="IPR025506">
    <property type="entry name" value="Abi_alpha"/>
</dbReference>
<name>A0A3S8SC78_LACHE</name>
<dbReference type="Proteomes" id="UP000267945">
    <property type="component" value="Chromosome"/>
</dbReference>
<dbReference type="AlphaFoldDB" id="A0A3S8SC78"/>
<reference evidence="1 2" key="1">
    <citation type="submission" date="2017-02" db="EMBL/GenBank/DDBJ databases">
        <title>Complete genome sequence of Lactobacillus helveticus.</title>
        <authorList>
            <person name="Kim J.F."/>
            <person name="Chung Y."/>
            <person name="Kwak M."/>
        </authorList>
    </citation>
    <scope>NUCLEOTIDE SEQUENCE [LARGE SCALE GENOMIC DNA]</scope>
    <source>
        <strain evidence="1 2">LH5</strain>
    </source>
</reference>
<proteinExistence type="predicted"/>
<dbReference type="EMBL" id="CP019581">
    <property type="protein sequence ID" value="AZK91390.1"/>
    <property type="molecule type" value="Genomic_DNA"/>
</dbReference>
<dbReference type="Pfam" id="PF14337">
    <property type="entry name" value="Abi_alpha"/>
    <property type="match status" value="1"/>
</dbReference>
<evidence type="ECO:0000313" key="1">
    <source>
        <dbReference type="EMBL" id="AZK91390.1"/>
    </source>
</evidence>
<dbReference type="RefSeq" id="WP_014919363.1">
    <property type="nucleotide sequence ID" value="NZ_CP019581.1"/>
</dbReference>
<protein>
    <recommendedName>
        <fullName evidence="3">DUF4393 domain-containing protein</fullName>
    </recommendedName>
</protein>
<sequence length="259" mass="29209">MDLGPLHDLKDVLPESTLEALLNPAAKSIGTAVGGLSDFIFYPLHKLGIYTEQKLKEYSDKIKQKTNDIPIENRDASKLNLVFKALEDSKYQVNEEELQEAFANLIASTIDNRVNKFITPRFSTALAELGPEDAQLINIIAKQPNFQMVCGDLIVMYKKDGSSKPISDLWMSTIDSVVFSMPDSVDTLDALKIISVTRNEWFLADAYQTNYKIMENALKTKYHMSNLKENEEVQLRKGCLRTTTFGKHFISCVTGNKMK</sequence>
<dbReference type="Gene3D" id="3.30.110.190">
    <property type="match status" value="1"/>
</dbReference>
<evidence type="ECO:0000313" key="2">
    <source>
        <dbReference type="Proteomes" id="UP000267945"/>
    </source>
</evidence>
<accession>A0A3S8SC78</accession>
<gene>
    <name evidence="1" type="ORF">LH5_01148</name>
</gene>